<dbReference type="EMBL" id="JAUHJQ010000008">
    <property type="protein sequence ID" value="MDN4174732.1"/>
    <property type="molecule type" value="Genomic_DNA"/>
</dbReference>
<gene>
    <name evidence="1" type="ORF">QWY28_17355</name>
</gene>
<reference evidence="1" key="1">
    <citation type="submission" date="2023-06" db="EMBL/GenBank/DDBJ databases">
        <title>Draft genome sequence of Nocardioides sp. SOB77.</title>
        <authorList>
            <person name="Zhang G."/>
        </authorList>
    </citation>
    <scope>NUCLEOTIDE SEQUENCE</scope>
    <source>
        <strain evidence="1">SOB77</strain>
    </source>
</reference>
<organism evidence="1 2">
    <name type="scientific">Nocardioides oceani</name>
    <dbReference type="NCBI Taxonomy" id="3058369"/>
    <lineage>
        <taxon>Bacteria</taxon>
        <taxon>Bacillati</taxon>
        <taxon>Actinomycetota</taxon>
        <taxon>Actinomycetes</taxon>
        <taxon>Propionibacteriales</taxon>
        <taxon>Nocardioidaceae</taxon>
        <taxon>Nocardioides</taxon>
    </lineage>
</organism>
<proteinExistence type="predicted"/>
<evidence type="ECO:0000313" key="1">
    <source>
        <dbReference type="EMBL" id="MDN4174732.1"/>
    </source>
</evidence>
<accession>A0ABT8FKS3</accession>
<name>A0ABT8FKS3_9ACTN</name>
<evidence type="ECO:0000313" key="2">
    <source>
        <dbReference type="Proteomes" id="UP001168620"/>
    </source>
</evidence>
<comment type="caution">
    <text evidence="1">The sequence shown here is derived from an EMBL/GenBank/DDBJ whole genome shotgun (WGS) entry which is preliminary data.</text>
</comment>
<evidence type="ECO:0008006" key="3">
    <source>
        <dbReference type="Google" id="ProtNLM"/>
    </source>
</evidence>
<sequence>MGVHIDASEVDRLAVDMRGAPLRLQRKARGVMKRGALEIKRGMQDDFSGHRYAGAVPASIEFEQRDAAGLAYEIGELDSAGPQWGLAAILAFGTSNNAPVVDHTAALRGEAPEIARHLGDAAEDSVLGGAE</sequence>
<dbReference type="RefSeq" id="WP_300953826.1">
    <property type="nucleotide sequence ID" value="NZ_JAUHJQ010000008.1"/>
</dbReference>
<keyword evidence="2" id="KW-1185">Reference proteome</keyword>
<protein>
    <recommendedName>
        <fullName evidence="3">HK97 gp10 family phage protein</fullName>
    </recommendedName>
</protein>
<dbReference type="Proteomes" id="UP001168620">
    <property type="component" value="Unassembled WGS sequence"/>
</dbReference>